<dbReference type="AlphaFoldDB" id="A0A0B4CUD1"/>
<gene>
    <name evidence="1" type="ORF">RM51_02480</name>
</gene>
<sequence>MMDYFIYSLEHIYTDETHRDCKFLGYFDDSEEMEKAKQRLLLLPGFSEYPNDFYIKKYELNKVYWQNGFTEVVGEIGRDYLPEEDLVPDYNQTIKKLNLKTVFKISHTYTIHTFLDDEREIGVFSDEKMANDVVDFLKQKEGFNHCPEGFIIDEILLNDQQCTSGFG</sequence>
<dbReference type="Proteomes" id="UP000031167">
    <property type="component" value="Unassembled WGS sequence"/>
</dbReference>
<reference evidence="1 2" key="1">
    <citation type="submission" date="2014-12" db="EMBL/GenBank/DDBJ databases">
        <title>Genome sequencing of Chryseobacterium taiwanense TPW19.</title>
        <authorList>
            <person name="Tan P.W."/>
            <person name="Chan K.-G."/>
        </authorList>
    </citation>
    <scope>NUCLEOTIDE SEQUENCE [LARGE SCALE GENOMIC DNA]</scope>
    <source>
        <strain evidence="1 2">TPW19</strain>
    </source>
</reference>
<dbReference type="EMBL" id="JWTA01000002">
    <property type="protein sequence ID" value="KIC64799.1"/>
    <property type="molecule type" value="Genomic_DNA"/>
</dbReference>
<protein>
    <submittedName>
        <fullName evidence="1">Uncharacterized protein</fullName>
    </submittedName>
</protein>
<evidence type="ECO:0000313" key="1">
    <source>
        <dbReference type="EMBL" id="KIC64799.1"/>
    </source>
</evidence>
<comment type="caution">
    <text evidence="1">The sequence shown here is derived from an EMBL/GenBank/DDBJ whole genome shotgun (WGS) entry which is preliminary data.</text>
</comment>
<accession>A0A0B4CUD1</accession>
<keyword evidence="2" id="KW-1185">Reference proteome</keyword>
<evidence type="ECO:0000313" key="2">
    <source>
        <dbReference type="Proteomes" id="UP000031167"/>
    </source>
</evidence>
<organism evidence="1 2">
    <name type="scientific">Chryseobacterium taiwanense</name>
    <dbReference type="NCBI Taxonomy" id="363331"/>
    <lineage>
        <taxon>Bacteria</taxon>
        <taxon>Pseudomonadati</taxon>
        <taxon>Bacteroidota</taxon>
        <taxon>Flavobacteriia</taxon>
        <taxon>Flavobacteriales</taxon>
        <taxon>Weeksellaceae</taxon>
        <taxon>Chryseobacterium group</taxon>
        <taxon>Chryseobacterium</taxon>
    </lineage>
</organism>
<proteinExistence type="predicted"/>
<dbReference type="STRING" id="363331.RM51_02480"/>
<name>A0A0B4CUD1_9FLAO</name>